<keyword evidence="1" id="KW-1133">Transmembrane helix</keyword>
<evidence type="ECO:0000313" key="2">
    <source>
        <dbReference type="EMBL" id="CAE4619104.1"/>
    </source>
</evidence>
<name>A0A7S4RN99_9STRA</name>
<sequence>MCDTTTSNDGADGMIIVYTRSDSTDIGVRKLICSNGVTKEIQDVYLCDVESDENEGVEVTSVEVMLDYEMHTLDTTDADTELPSLQAGMLAHLANAFGLDVEGCTGFDVDGFGRALAPLRRRRLQEDDGTKIVGLAGTNPHTLDPDFDCLSELDPGIPSTDCSAIKGRFTASFTNTDEAAIIAAISQALEQGMDNNDFISTNVPAVTFIGTRVMGTMSTEDDTGNDTGRDPTITQDPILSSRVSQNASSAGALGIGLASAFGVCVLAFIVTFLRRKNKAHQQGEKLLAVDLESTLDDSDEDTAPNDLNPNDTASISFESIESIDPFDDVSPIKEVTTPTTKTKKEPKIMLNLKDSVIELDKIRTSDSQRSSSMYLMIIHK</sequence>
<gene>
    <name evidence="2" type="ORF">DBRI00130_LOCUS21143</name>
</gene>
<reference evidence="2" key="1">
    <citation type="submission" date="2021-01" db="EMBL/GenBank/DDBJ databases">
        <authorList>
            <person name="Corre E."/>
            <person name="Pelletier E."/>
            <person name="Niang G."/>
            <person name="Scheremetjew M."/>
            <person name="Finn R."/>
            <person name="Kale V."/>
            <person name="Holt S."/>
            <person name="Cochrane G."/>
            <person name="Meng A."/>
            <person name="Brown T."/>
            <person name="Cohen L."/>
        </authorList>
    </citation>
    <scope>NUCLEOTIDE SEQUENCE</scope>
    <source>
        <strain evidence="2">GSO104</strain>
    </source>
</reference>
<dbReference type="AlphaFoldDB" id="A0A7S4RN99"/>
<organism evidence="2">
    <name type="scientific">Ditylum brightwellii</name>
    <dbReference type="NCBI Taxonomy" id="49249"/>
    <lineage>
        <taxon>Eukaryota</taxon>
        <taxon>Sar</taxon>
        <taxon>Stramenopiles</taxon>
        <taxon>Ochrophyta</taxon>
        <taxon>Bacillariophyta</taxon>
        <taxon>Mediophyceae</taxon>
        <taxon>Lithodesmiophycidae</taxon>
        <taxon>Lithodesmiales</taxon>
        <taxon>Lithodesmiaceae</taxon>
        <taxon>Ditylum</taxon>
    </lineage>
</organism>
<protein>
    <submittedName>
        <fullName evidence="2">Uncharacterized protein</fullName>
    </submittedName>
</protein>
<feature type="transmembrane region" description="Helical" evidence="1">
    <location>
        <begin position="250"/>
        <end position="273"/>
    </location>
</feature>
<dbReference type="EMBL" id="HBNS01026863">
    <property type="protein sequence ID" value="CAE4619104.1"/>
    <property type="molecule type" value="Transcribed_RNA"/>
</dbReference>
<accession>A0A7S4RN99</accession>
<keyword evidence="1" id="KW-0472">Membrane</keyword>
<proteinExistence type="predicted"/>
<keyword evidence="1" id="KW-0812">Transmembrane</keyword>
<evidence type="ECO:0000256" key="1">
    <source>
        <dbReference type="SAM" id="Phobius"/>
    </source>
</evidence>